<gene>
    <name evidence="1" type="ORF">GCM10023336_55840</name>
</gene>
<protein>
    <submittedName>
        <fullName evidence="1">Uncharacterized protein</fullName>
    </submittedName>
</protein>
<name>A0ABP9L6V2_9ACTN</name>
<organism evidence="1 2">
    <name type="scientific">Streptomyces similanensis</name>
    <dbReference type="NCBI Taxonomy" id="1274988"/>
    <lineage>
        <taxon>Bacteria</taxon>
        <taxon>Bacillati</taxon>
        <taxon>Actinomycetota</taxon>
        <taxon>Actinomycetes</taxon>
        <taxon>Kitasatosporales</taxon>
        <taxon>Streptomycetaceae</taxon>
        <taxon>Streptomyces</taxon>
    </lineage>
</organism>
<comment type="caution">
    <text evidence="1">The sequence shown here is derived from an EMBL/GenBank/DDBJ whole genome shotgun (WGS) entry which is preliminary data.</text>
</comment>
<proteinExistence type="predicted"/>
<accession>A0ABP9L6V2</accession>
<reference evidence="2" key="1">
    <citation type="journal article" date="2019" name="Int. J. Syst. Evol. Microbiol.">
        <title>The Global Catalogue of Microorganisms (GCM) 10K type strain sequencing project: providing services to taxonomists for standard genome sequencing and annotation.</title>
        <authorList>
            <consortium name="The Broad Institute Genomics Platform"/>
            <consortium name="The Broad Institute Genome Sequencing Center for Infectious Disease"/>
            <person name="Wu L."/>
            <person name="Ma J."/>
        </authorList>
    </citation>
    <scope>NUCLEOTIDE SEQUENCE [LARGE SCALE GENOMIC DNA]</scope>
    <source>
        <strain evidence="2">JCM 18410</strain>
    </source>
</reference>
<dbReference type="RefSeq" id="WP_345670827.1">
    <property type="nucleotide sequence ID" value="NZ_BAABKC010000087.1"/>
</dbReference>
<keyword evidence="2" id="KW-1185">Reference proteome</keyword>
<evidence type="ECO:0000313" key="2">
    <source>
        <dbReference type="Proteomes" id="UP001500124"/>
    </source>
</evidence>
<dbReference type="EMBL" id="BAABKC010000087">
    <property type="protein sequence ID" value="GAA5070579.1"/>
    <property type="molecule type" value="Genomic_DNA"/>
</dbReference>
<sequence length="135" mass="14939">MTTAPTPLIDLEALDDHELDSLYSKAGQILQVRSEAALPAVVLEAVRETLAEDGDTRRPLRAVFSTSKWDNGYFWYAAEVRVTLFDGRTEEIETVDLDDTDAETALTDHVSYLAEPLDSCDTLTVTFQPPTVAMT</sequence>
<evidence type="ECO:0000313" key="1">
    <source>
        <dbReference type="EMBL" id="GAA5070579.1"/>
    </source>
</evidence>
<dbReference type="Proteomes" id="UP001500124">
    <property type="component" value="Unassembled WGS sequence"/>
</dbReference>